<dbReference type="Gene3D" id="3.90.226.10">
    <property type="entry name" value="2-enoyl-CoA Hydratase, Chain A, domain 1"/>
    <property type="match status" value="1"/>
</dbReference>
<evidence type="ECO:0000313" key="3">
    <source>
        <dbReference type="EMBL" id="CUU59309.1"/>
    </source>
</evidence>
<feature type="compositionally biased region" description="Low complexity" evidence="2">
    <location>
        <begin position="84"/>
        <end position="104"/>
    </location>
</feature>
<dbReference type="AlphaFoldDB" id="A0A0S4QUZ0"/>
<name>A0A0S4QUZ0_9ACTN</name>
<dbReference type="PANTHER" id="PTHR43802:SF1">
    <property type="entry name" value="IP11341P-RELATED"/>
    <property type="match status" value="1"/>
</dbReference>
<evidence type="ECO:0000313" key="4">
    <source>
        <dbReference type="Proteomes" id="UP000198802"/>
    </source>
</evidence>
<dbReference type="Proteomes" id="UP000198802">
    <property type="component" value="Unassembled WGS sequence"/>
</dbReference>
<dbReference type="SUPFAM" id="SSF52096">
    <property type="entry name" value="ClpP/crotonase"/>
    <property type="match status" value="1"/>
</dbReference>
<dbReference type="CDD" id="cd06558">
    <property type="entry name" value="crotonase-like"/>
    <property type="match status" value="1"/>
</dbReference>
<dbReference type="PANTHER" id="PTHR43802">
    <property type="entry name" value="ENOYL-COA HYDRATASE"/>
    <property type="match status" value="1"/>
</dbReference>
<reference evidence="4" key="1">
    <citation type="submission" date="2015-11" db="EMBL/GenBank/DDBJ databases">
        <authorList>
            <person name="Varghese N."/>
        </authorList>
    </citation>
    <scope>NUCLEOTIDE SEQUENCE [LARGE SCALE GENOMIC DNA]</scope>
    <source>
        <strain evidence="4">DSM 45899</strain>
    </source>
</reference>
<protein>
    <submittedName>
        <fullName evidence="3">Enoyl-CoA hydratase/carnithine racemase</fullName>
    </submittedName>
</protein>
<evidence type="ECO:0000256" key="2">
    <source>
        <dbReference type="SAM" id="MobiDB-lite"/>
    </source>
</evidence>
<accession>A0A0S4QUZ0</accession>
<gene>
    <name evidence="3" type="ORF">Ga0074812_12686</name>
</gene>
<proteinExistence type="inferred from homology"/>
<evidence type="ECO:0000256" key="1">
    <source>
        <dbReference type="ARBA" id="ARBA00005254"/>
    </source>
</evidence>
<feature type="region of interest" description="Disordered" evidence="2">
    <location>
        <begin position="75"/>
        <end position="108"/>
    </location>
</feature>
<keyword evidence="4" id="KW-1185">Reference proteome</keyword>
<dbReference type="Pfam" id="PF00378">
    <property type="entry name" value="ECH_1"/>
    <property type="match status" value="1"/>
</dbReference>
<dbReference type="InterPro" id="IPR029045">
    <property type="entry name" value="ClpP/crotonase-like_dom_sf"/>
</dbReference>
<dbReference type="InterPro" id="IPR001753">
    <property type="entry name" value="Enoyl-CoA_hydra/iso"/>
</dbReference>
<comment type="similarity">
    <text evidence="1">Belongs to the enoyl-CoA hydratase/isomerase family.</text>
</comment>
<organism evidence="3 4">
    <name type="scientific">Parafrankia irregularis</name>
    <dbReference type="NCBI Taxonomy" id="795642"/>
    <lineage>
        <taxon>Bacteria</taxon>
        <taxon>Bacillati</taxon>
        <taxon>Actinomycetota</taxon>
        <taxon>Actinomycetes</taxon>
        <taxon>Frankiales</taxon>
        <taxon>Frankiaceae</taxon>
        <taxon>Parafrankia</taxon>
    </lineage>
</organism>
<dbReference type="RefSeq" id="WP_091283292.1">
    <property type="nucleotide sequence ID" value="NZ_FAOZ01000026.1"/>
</dbReference>
<dbReference type="GO" id="GO:0003824">
    <property type="term" value="F:catalytic activity"/>
    <property type="evidence" value="ECO:0007669"/>
    <property type="project" value="UniProtKB-ARBA"/>
</dbReference>
<sequence length="286" mass="30687">MSESPQRTFGARGDVTVTIGDDHVAVVEMHRPPNNFFDIHLIRALASAYEALDLDASCRAIVLAAEGRHFCAGADFNRPRPAEGQTPQTGQTGQTGQTTKTGPGEDSDETLYHEAIRLFETRKPVVAAVQGGAIGGGLGLACSADFRVASPESRFTANFARLGFHHGFGLSVTLPGIVGQQHALDLLYRGRRIDGTEAARLGLVDLLAPTAAEIRGAARGLAADIAASAPLAVESVRQTMRGDLAGRVRKALDRELSEQKRLLRTEDAREGIQATAERREPRFRAR</sequence>
<feature type="region of interest" description="Disordered" evidence="2">
    <location>
        <begin position="267"/>
        <end position="286"/>
    </location>
</feature>
<dbReference type="EMBL" id="FAOZ01000026">
    <property type="protein sequence ID" value="CUU59309.1"/>
    <property type="molecule type" value="Genomic_DNA"/>
</dbReference>